<evidence type="ECO:0008006" key="5">
    <source>
        <dbReference type="Google" id="ProtNLM"/>
    </source>
</evidence>
<name>A0A7X1TSV5_9DEIO</name>
<gene>
    <name evidence="3" type="ORF">F8S09_14085</name>
</gene>
<comment type="caution">
    <text evidence="3">The sequence shown here is derived from an EMBL/GenBank/DDBJ whole genome shotgun (WGS) entry which is preliminary data.</text>
</comment>
<dbReference type="RefSeq" id="WP_152872113.1">
    <property type="nucleotide sequence ID" value="NZ_WBSL01000009.1"/>
</dbReference>
<proteinExistence type="predicted"/>
<keyword evidence="2" id="KW-0472">Membrane</keyword>
<sequence length="399" mass="40743">MKPIGPYVAARDLGGDPTAAVRTLRATDRLTGMPVLLHVLPHAAPLPELPDSPALLRPSEGGMDGETAYIVTELPPHAHPARDPLLAARGGLEGLAALHAAGLTHGGVSAAQLWSVDGQVALAGAALPWGGDPTPEEDVRTLLGALETLGELPASLRNLPEGATAQELLARLDAPQEAPPLRTNSPAEAEAEPAPDPAPADEPDARSSIIVTAAPAEVDPEPAPKSTPEPSRVAPSPTSRRRLGEEVRITWNPDGTRRVVKPGQEATPAPRRETSRPAWLWPLLALLAVLALAAAVWAWRSGSGADAPTATRTAASASACCTLTFAVNGEAPGPVHLSVVRAPAGANLKAGTEVGTAPGAVPLPTPGEYVLRVAADGYAPAQVTVTAPSAVPVTIDLAP</sequence>
<dbReference type="Proteomes" id="UP000484842">
    <property type="component" value="Unassembled WGS sequence"/>
</dbReference>
<evidence type="ECO:0000313" key="3">
    <source>
        <dbReference type="EMBL" id="MPY67797.1"/>
    </source>
</evidence>
<feature type="region of interest" description="Disordered" evidence="1">
    <location>
        <begin position="176"/>
        <end position="274"/>
    </location>
</feature>
<feature type="transmembrane region" description="Helical" evidence="2">
    <location>
        <begin position="279"/>
        <end position="299"/>
    </location>
</feature>
<protein>
    <recommendedName>
        <fullName evidence="5">PEGA domain-containing protein</fullName>
    </recommendedName>
</protein>
<organism evidence="3 4">
    <name type="scientific">Deinococcus terrestris</name>
    <dbReference type="NCBI Taxonomy" id="2651870"/>
    <lineage>
        <taxon>Bacteria</taxon>
        <taxon>Thermotogati</taxon>
        <taxon>Deinococcota</taxon>
        <taxon>Deinococci</taxon>
        <taxon>Deinococcales</taxon>
        <taxon>Deinococcaceae</taxon>
        <taxon>Deinococcus</taxon>
    </lineage>
</organism>
<dbReference type="EMBL" id="WBSL01000009">
    <property type="protein sequence ID" value="MPY67797.1"/>
    <property type="molecule type" value="Genomic_DNA"/>
</dbReference>
<evidence type="ECO:0000256" key="2">
    <source>
        <dbReference type="SAM" id="Phobius"/>
    </source>
</evidence>
<accession>A0A7X1TSV5</accession>
<keyword evidence="2" id="KW-1133">Transmembrane helix</keyword>
<keyword evidence="2" id="KW-0812">Transmembrane</keyword>
<keyword evidence="4" id="KW-1185">Reference proteome</keyword>
<reference evidence="3 4" key="1">
    <citation type="submission" date="2019-10" db="EMBL/GenBank/DDBJ databases">
        <title>Deinococcus sp. isolated from soil.</title>
        <authorList>
            <person name="Li Y."/>
            <person name="Wang J."/>
        </authorList>
    </citation>
    <scope>NUCLEOTIDE SEQUENCE [LARGE SCALE GENOMIC DNA]</scope>
    <source>
        <strain evidence="3 4">SDU3-2</strain>
    </source>
</reference>
<dbReference type="AlphaFoldDB" id="A0A7X1TSV5"/>
<evidence type="ECO:0000313" key="4">
    <source>
        <dbReference type="Proteomes" id="UP000484842"/>
    </source>
</evidence>
<evidence type="ECO:0000256" key="1">
    <source>
        <dbReference type="SAM" id="MobiDB-lite"/>
    </source>
</evidence>